<dbReference type="PRINTS" id="PR00385">
    <property type="entry name" value="P450"/>
</dbReference>
<dbReference type="RefSeq" id="XP_049129256.1">
    <property type="nucleotide sequence ID" value="XM_049273299.1"/>
</dbReference>
<dbReference type="PRINTS" id="PR00465">
    <property type="entry name" value="EP450IV"/>
</dbReference>
<comment type="similarity">
    <text evidence="2 8">Belongs to the cytochrome P450 family.</text>
</comment>
<dbReference type="InterPro" id="IPR036396">
    <property type="entry name" value="Cyt_P450_sf"/>
</dbReference>
<dbReference type="GO" id="GO:0020037">
    <property type="term" value="F:heme binding"/>
    <property type="evidence" value="ECO:0007669"/>
    <property type="project" value="InterPro"/>
</dbReference>
<dbReference type="PANTHER" id="PTHR24305">
    <property type="entry name" value="CYTOCHROME P450"/>
    <property type="match status" value="1"/>
</dbReference>
<evidence type="ECO:0000313" key="10">
    <source>
        <dbReference type="EMBL" id="GKT46906.1"/>
    </source>
</evidence>
<evidence type="ECO:0000313" key="11">
    <source>
        <dbReference type="Proteomes" id="UP001055115"/>
    </source>
</evidence>
<keyword evidence="4 7" id="KW-0479">Metal-binding</keyword>
<name>A0AA37LEL8_9PEZI</name>
<accession>A0AA37LEL8</accession>
<evidence type="ECO:0000256" key="7">
    <source>
        <dbReference type="PIRSR" id="PIRSR602403-1"/>
    </source>
</evidence>
<dbReference type="SUPFAM" id="SSF48264">
    <property type="entry name" value="Cytochrome P450"/>
    <property type="match status" value="1"/>
</dbReference>
<dbReference type="Pfam" id="PF00067">
    <property type="entry name" value="p450"/>
    <property type="match status" value="2"/>
</dbReference>
<dbReference type="InterPro" id="IPR002403">
    <property type="entry name" value="Cyt_P450_E_grp-IV"/>
</dbReference>
<dbReference type="GO" id="GO:0016705">
    <property type="term" value="F:oxidoreductase activity, acting on paired donors, with incorporation or reduction of molecular oxygen"/>
    <property type="evidence" value="ECO:0007669"/>
    <property type="project" value="InterPro"/>
</dbReference>
<evidence type="ECO:0000256" key="4">
    <source>
        <dbReference type="ARBA" id="ARBA00022723"/>
    </source>
</evidence>
<keyword evidence="5 7" id="KW-0408">Iron</keyword>
<dbReference type="Proteomes" id="UP001055115">
    <property type="component" value="Unassembled WGS sequence"/>
</dbReference>
<dbReference type="EMBL" id="BQXU01000017">
    <property type="protein sequence ID" value="GKT46906.1"/>
    <property type="molecule type" value="Genomic_DNA"/>
</dbReference>
<dbReference type="GeneID" id="73327889"/>
<keyword evidence="9" id="KW-0812">Transmembrane</keyword>
<evidence type="ECO:0000256" key="9">
    <source>
        <dbReference type="SAM" id="Phobius"/>
    </source>
</evidence>
<dbReference type="Gene3D" id="1.10.630.10">
    <property type="entry name" value="Cytochrome P450"/>
    <property type="match status" value="1"/>
</dbReference>
<evidence type="ECO:0000256" key="5">
    <source>
        <dbReference type="ARBA" id="ARBA00023004"/>
    </source>
</evidence>
<protein>
    <submittedName>
        <fullName evidence="10">Cytochrome P450 monooxygenase TRI13</fullName>
    </submittedName>
</protein>
<evidence type="ECO:0000256" key="3">
    <source>
        <dbReference type="ARBA" id="ARBA00022617"/>
    </source>
</evidence>
<dbReference type="GO" id="GO:0004497">
    <property type="term" value="F:monooxygenase activity"/>
    <property type="evidence" value="ECO:0007669"/>
    <property type="project" value="UniProtKB-KW"/>
</dbReference>
<evidence type="ECO:0000256" key="2">
    <source>
        <dbReference type="ARBA" id="ARBA00010617"/>
    </source>
</evidence>
<dbReference type="PROSITE" id="PS00086">
    <property type="entry name" value="CYTOCHROME_P450"/>
    <property type="match status" value="1"/>
</dbReference>
<keyword evidence="3 7" id="KW-0349">Heme</keyword>
<organism evidence="10 11">
    <name type="scientific">Colletotrichum spaethianum</name>
    <dbReference type="NCBI Taxonomy" id="700344"/>
    <lineage>
        <taxon>Eukaryota</taxon>
        <taxon>Fungi</taxon>
        <taxon>Dikarya</taxon>
        <taxon>Ascomycota</taxon>
        <taxon>Pezizomycotina</taxon>
        <taxon>Sordariomycetes</taxon>
        <taxon>Hypocreomycetidae</taxon>
        <taxon>Glomerellales</taxon>
        <taxon>Glomerellaceae</taxon>
        <taxon>Colletotrichum</taxon>
        <taxon>Colletotrichum spaethianum species complex</taxon>
    </lineage>
</organism>
<keyword evidence="9" id="KW-0472">Membrane</keyword>
<evidence type="ECO:0000256" key="6">
    <source>
        <dbReference type="ARBA" id="ARBA00023033"/>
    </source>
</evidence>
<proteinExistence type="inferred from homology"/>
<evidence type="ECO:0000256" key="8">
    <source>
        <dbReference type="RuleBase" id="RU000461"/>
    </source>
</evidence>
<dbReference type="InterPro" id="IPR017972">
    <property type="entry name" value="Cyt_P450_CS"/>
</dbReference>
<sequence length="596" mass="66835">MTTLEVTEPGMLKLGIFEKLDATHRLFGIVAAATAIALYALYRYLLPNPIPGIPYNPSALASVFGDIPAMVKNCNGSPMRWMAAQGHRYSSPIFQLFVTPFGKPSVVVTDFREAQDILMRRKEFDRSDFSIDLLGGEIPHFQINLKTGPEWKGHRRLLQDLMTPVFLNGVAAPNIYTSAVHLVELWKAKARIADGRPFSAEKDIYFTALDAVLDFGFGDSCLHRALTPQLKLLRSTEEQPAHDRVGLAGTVEFAVVQPHESIEAILAADEVIQDVANSGFMKLTWWWKGLQPRQRKLKNMRAEFVREQTAHAIEKLHKDADEENESWVKSAVELIIQRERKFAKKEGRDPVYWSPVMKDELLGFIVAGHDTTSTTLCWGVKYLADCQRAQNKLRQHLRAAHADALAEKRAPSHNEISKAKIPYLDAVIEEILRLAHTAPVIDRQCTQDTVVLGHHIPEGTIVLMPNVGPSFTSPPIEIDEKLRGETSQLAAKERGIRSWPVGDMEAFRPERWLVSDQETGEEAYNGTAGPTIPFGLGTRGCFGRKLAYLELKLLVTMIIWNFELLPCPQEISTYGPIEGITSRPEQCYVRLGQVIL</sequence>
<comment type="cofactor">
    <cofactor evidence="1 7">
        <name>heme</name>
        <dbReference type="ChEBI" id="CHEBI:30413"/>
    </cofactor>
</comment>
<feature type="binding site" description="axial binding residue" evidence="7">
    <location>
        <position position="541"/>
    </location>
    <ligand>
        <name>heme</name>
        <dbReference type="ChEBI" id="CHEBI:30413"/>
    </ligand>
    <ligandPart>
        <name>Fe</name>
        <dbReference type="ChEBI" id="CHEBI:18248"/>
    </ligandPart>
</feature>
<dbReference type="GO" id="GO:0005506">
    <property type="term" value="F:iron ion binding"/>
    <property type="evidence" value="ECO:0007669"/>
    <property type="project" value="InterPro"/>
</dbReference>
<keyword evidence="11" id="KW-1185">Reference proteome</keyword>
<dbReference type="InterPro" id="IPR050121">
    <property type="entry name" value="Cytochrome_P450_monoxygenase"/>
</dbReference>
<dbReference type="InterPro" id="IPR001128">
    <property type="entry name" value="Cyt_P450"/>
</dbReference>
<keyword evidence="6 8" id="KW-0503">Monooxygenase</keyword>
<reference evidence="10 11" key="1">
    <citation type="submission" date="2022-03" db="EMBL/GenBank/DDBJ databases">
        <title>Genome data of Colletotrichum spp.</title>
        <authorList>
            <person name="Utami Y.D."/>
            <person name="Hiruma K."/>
        </authorList>
    </citation>
    <scope>NUCLEOTIDE SEQUENCE [LARGE SCALE GENOMIC DNA]</scope>
    <source>
        <strain evidence="10 11">MAFF 239500</strain>
    </source>
</reference>
<evidence type="ECO:0000256" key="1">
    <source>
        <dbReference type="ARBA" id="ARBA00001971"/>
    </source>
</evidence>
<keyword evidence="8" id="KW-0560">Oxidoreductase</keyword>
<gene>
    <name evidence="10" type="ORF">ColSpa_07087</name>
</gene>
<feature type="transmembrane region" description="Helical" evidence="9">
    <location>
        <begin position="26"/>
        <end position="45"/>
    </location>
</feature>
<keyword evidence="9" id="KW-1133">Transmembrane helix</keyword>
<comment type="caution">
    <text evidence="10">The sequence shown here is derived from an EMBL/GenBank/DDBJ whole genome shotgun (WGS) entry which is preliminary data.</text>
</comment>
<dbReference type="PANTHER" id="PTHR24305:SF232">
    <property type="entry name" value="P450, PUTATIVE (EUROFUNG)-RELATED"/>
    <property type="match status" value="1"/>
</dbReference>
<dbReference type="AlphaFoldDB" id="A0AA37LEL8"/>